<dbReference type="Pfam" id="PF26592">
    <property type="entry name" value="PrgI_like"/>
    <property type="match status" value="1"/>
</dbReference>
<evidence type="ECO:0000256" key="2">
    <source>
        <dbReference type="SAM" id="Phobius"/>
    </source>
</evidence>
<feature type="transmembrane region" description="Helical" evidence="2">
    <location>
        <begin position="30"/>
        <end position="48"/>
    </location>
</feature>
<feature type="domain" description="TraC-like" evidence="4">
    <location>
        <begin position="138"/>
        <end position="344"/>
    </location>
</feature>
<dbReference type="Proteomes" id="UP000509750">
    <property type="component" value="Chromosome"/>
</dbReference>
<reference evidence="5 6" key="1">
    <citation type="submission" date="2020-07" db="EMBL/GenBank/DDBJ databases">
        <title>Gai3-2, isolated from salt lake.</title>
        <authorList>
            <person name="Cui H."/>
            <person name="Shi X."/>
        </authorList>
    </citation>
    <scope>NUCLEOTIDE SEQUENCE [LARGE SCALE GENOMIC DNA]</scope>
    <source>
        <strain evidence="5 6">Gai3-2</strain>
    </source>
</reference>
<evidence type="ECO:0000259" key="3">
    <source>
        <dbReference type="Pfam" id="PF26592"/>
    </source>
</evidence>
<accession>A0A7D5KXY5</accession>
<dbReference type="AlphaFoldDB" id="A0A7D5KXY5"/>
<evidence type="ECO:0000313" key="6">
    <source>
        <dbReference type="Proteomes" id="UP000509750"/>
    </source>
</evidence>
<keyword evidence="2" id="KW-0812">Transmembrane</keyword>
<evidence type="ECO:0000259" key="4">
    <source>
        <dbReference type="Pfam" id="PF26593"/>
    </source>
</evidence>
<evidence type="ECO:0000313" key="5">
    <source>
        <dbReference type="EMBL" id="QLG28978.1"/>
    </source>
</evidence>
<feature type="region of interest" description="Disordered" evidence="1">
    <location>
        <begin position="101"/>
        <end position="130"/>
    </location>
</feature>
<sequence length="372" mass="41002">MTNDHDAASRRIMDAIGEESRLPIINIPEGDVYVLVGFPTVGLLLGGLTGIDVLVLPLVLLGILTGVAAVVASPSHLPAGTWLGDVARYYLARPRVTVAAPTGHSSDEANAARQTDGGVREYSPFTPDERTQDLTGLERAWPGAGAIEQSDGTMVGMLQLDPANMDFAMSGDWASRQAVAEKFANNDLDFPLTLHATTRPFPVEQLIDQIDDRLMDDDVAANPVFRELLEEYRERRPADLAETQQLHYYLGVEVTPFEVYNRHTDERPPAERLSRIPVLGVLVTPFVTRRERLTEGELRAELFDLLDRRCRAVETELVGATGGWSSHRLDTPELYLLAMEFWNGETHEYGDAAAAVSTVPAIDHHPREAVDE</sequence>
<dbReference type="Pfam" id="PF26593">
    <property type="entry name" value="TraC-like"/>
    <property type="match status" value="1"/>
</dbReference>
<dbReference type="KEGG" id="halg:HUG10_16180"/>
<organism evidence="5 6">
    <name type="scientific">Halorarum halophilum</name>
    <dbReference type="NCBI Taxonomy" id="2743090"/>
    <lineage>
        <taxon>Archaea</taxon>
        <taxon>Methanobacteriati</taxon>
        <taxon>Methanobacteriota</taxon>
        <taxon>Stenosarchaea group</taxon>
        <taxon>Halobacteria</taxon>
        <taxon>Halobacteriales</taxon>
        <taxon>Haloferacaceae</taxon>
        <taxon>Halorarum</taxon>
    </lineage>
</organism>
<keyword evidence="6" id="KW-1185">Reference proteome</keyword>
<dbReference type="OrthoDB" id="299650at2157"/>
<dbReference type="RefSeq" id="WP_179170552.1">
    <property type="nucleotide sequence ID" value="NZ_CP058529.1"/>
</dbReference>
<name>A0A7D5KXY5_9EURY</name>
<dbReference type="GeneID" id="56030403"/>
<dbReference type="InterPro" id="IPR058597">
    <property type="entry name" value="PrgI-like_dom"/>
</dbReference>
<gene>
    <name evidence="5" type="ORF">HUG10_16180</name>
</gene>
<protein>
    <submittedName>
        <fullName evidence="5">Uncharacterized protein</fullName>
    </submittedName>
</protein>
<feature type="domain" description="PrgI-like" evidence="3">
    <location>
        <begin position="22"/>
        <end position="97"/>
    </location>
</feature>
<evidence type="ECO:0000256" key="1">
    <source>
        <dbReference type="SAM" id="MobiDB-lite"/>
    </source>
</evidence>
<keyword evidence="2" id="KW-0472">Membrane</keyword>
<proteinExistence type="predicted"/>
<keyword evidence="2" id="KW-1133">Transmembrane helix</keyword>
<dbReference type="EMBL" id="CP058529">
    <property type="protein sequence ID" value="QLG28978.1"/>
    <property type="molecule type" value="Genomic_DNA"/>
</dbReference>
<dbReference type="InterPro" id="IPR058596">
    <property type="entry name" value="TraC-like_dom"/>
</dbReference>